<dbReference type="GO" id="GO:0051879">
    <property type="term" value="F:Hsp90 protein binding"/>
    <property type="evidence" value="ECO:0007669"/>
    <property type="project" value="InterPro"/>
</dbReference>
<name>A0A433QV74_9FUNG</name>
<comment type="caution">
    <text evidence="6">The sequence shown here is derived from an EMBL/GenBank/DDBJ whole genome shotgun (WGS) entry which is preliminary data.</text>
</comment>
<dbReference type="PROSITE" id="PS50005">
    <property type="entry name" value="TPR"/>
    <property type="match status" value="1"/>
</dbReference>
<evidence type="ECO:0000256" key="1">
    <source>
        <dbReference type="ARBA" id="ARBA00022737"/>
    </source>
</evidence>
<organism evidence="6 7">
    <name type="scientific">Jimgerdemannia flammicorona</name>
    <dbReference type="NCBI Taxonomy" id="994334"/>
    <lineage>
        <taxon>Eukaryota</taxon>
        <taxon>Fungi</taxon>
        <taxon>Fungi incertae sedis</taxon>
        <taxon>Mucoromycota</taxon>
        <taxon>Mucoromycotina</taxon>
        <taxon>Endogonomycetes</taxon>
        <taxon>Endogonales</taxon>
        <taxon>Endogonaceae</taxon>
        <taxon>Jimgerdemannia</taxon>
    </lineage>
</organism>
<comment type="similarity">
    <text evidence="3">Belongs to the TTC4 family.</text>
</comment>
<evidence type="ECO:0000256" key="3">
    <source>
        <dbReference type="ARBA" id="ARBA00023602"/>
    </source>
</evidence>
<dbReference type="EMBL" id="RBNJ01001031">
    <property type="protein sequence ID" value="RUS33658.1"/>
    <property type="molecule type" value="Genomic_DNA"/>
</dbReference>
<protein>
    <recommendedName>
        <fullName evidence="5">Cns1/TTC4 wheel domain-containing protein</fullName>
    </recommendedName>
</protein>
<keyword evidence="2 4" id="KW-0802">TPR repeat</keyword>
<dbReference type="PANTHER" id="PTHR46035:SF1">
    <property type="entry name" value="TETRATRICOPEPTIDE REPEAT PROTEIN 4"/>
    <property type="match status" value="1"/>
</dbReference>
<dbReference type="GO" id="GO:0005829">
    <property type="term" value="C:cytosol"/>
    <property type="evidence" value="ECO:0007669"/>
    <property type="project" value="TreeGrafter"/>
</dbReference>
<keyword evidence="1" id="KW-0677">Repeat</keyword>
<proteinExistence type="inferred from homology"/>
<dbReference type="InterPro" id="IPR019734">
    <property type="entry name" value="TPR_rpt"/>
</dbReference>
<sequence length="363" mass="41274">MATPLGPEYFRPDWAFSRDNFLKEMDTIPLFMTKMPDDAEENPMLAALQSLAYDGTPEEVAENFKNQGNDAFKSSKSGYADAVRFYTQALATDCKDSKIMEACHANRAAVNLELQNYGMVLKDCAKALGYNPRNIKVLYRSARALYALDRVDEAIDCCDHALAVEPENVAVKAQRERCVEGKRILEEKRRVAEERERRESERKEALAKAIEFLTSLPCPKSPHQSRGIKIETPDATALSTANIVLDPSTDTLTWPVFFLYPEYKESDHIQAFDETHTFQDHLDVIFEHPAPWDQRENYTARGVEVYFEHNAGLHPGLVKVGKKLPLGEVLKHPKYVVQNGIPSFIVLPREGPFKEEFLARYKK</sequence>
<dbReference type="InterPro" id="IPR044059">
    <property type="entry name" value="Csn1/TTC4_wheel"/>
</dbReference>
<dbReference type="GO" id="GO:0030544">
    <property type="term" value="F:Hsp70 protein binding"/>
    <property type="evidence" value="ECO:0007669"/>
    <property type="project" value="TreeGrafter"/>
</dbReference>
<dbReference type="GO" id="GO:0006457">
    <property type="term" value="P:protein folding"/>
    <property type="evidence" value="ECO:0007669"/>
    <property type="project" value="TreeGrafter"/>
</dbReference>
<accession>A0A433QV74</accession>
<dbReference type="CDD" id="cd21380">
    <property type="entry name" value="CTWD_Cns1"/>
    <property type="match status" value="1"/>
</dbReference>
<dbReference type="SUPFAM" id="SSF48452">
    <property type="entry name" value="TPR-like"/>
    <property type="match status" value="1"/>
</dbReference>
<gene>
    <name evidence="6" type="ORF">BC938DRAFT_470681</name>
</gene>
<feature type="domain" description="Cns1/TTC4 wheel" evidence="5">
    <location>
        <begin position="249"/>
        <end position="356"/>
    </location>
</feature>
<dbReference type="Pfam" id="PF18972">
    <property type="entry name" value="Wheel"/>
    <property type="match status" value="1"/>
</dbReference>
<evidence type="ECO:0000256" key="4">
    <source>
        <dbReference type="PROSITE-ProRule" id="PRU00339"/>
    </source>
</evidence>
<dbReference type="SMART" id="SM00028">
    <property type="entry name" value="TPR"/>
    <property type="match status" value="2"/>
</dbReference>
<evidence type="ECO:0000259" key="5">
    <source>
        <dbReference type="Pfam" id="PF18972"/>
    </source>
</evidence>
<evidence type="ECO:0000256" key="2">
    <source>
        <dbReference type="ARBA" id="ARBA00022803"/>
    </source>
</evidence>
<dbReference type="InterPro" id="IPR011990">
    <property type="entry name" value="TPR-like_helical_dom_sf"/>
</dbReference>
<evidence type="ECO:0000313" key="7">
    <source>
        <dbReference type="Proteomes" id="UP000274822"/>
    </source>
</evidence>
<dbReference type="Proteomes" id="UP000274822">
    <property type="component" value="Unassembled WGS sequence"/>
</dbReference>
<dbReference type="Gene3D" id="1.25.40.10">
    <property type="entry name" value="Tetratricopeptide repeat domain"/>
    <property type="match status" value="1"/>
</dbReference>
<reference evidence="6 7" key="1">
    <citation type="journal article" date="2018" name="New Phytol.">
        <title>Phylogenomics of Endogonaceae and evolution of mycorrhizas within Mucoromycota.</title>
        <authorList>
            <person name="Chang Y."/>
            <person name="Desiro A."/>
            <person name="Na H."/>
            <person name="Sandor L."/>
            <person name="Lipzen A."/>
            <person name="Clum A."/>
            <person name="Barry K."/>
            <person name="Grigoriev I.V."/>
            <person name="Martin F.M."/>
            <person name="Stajich J.E."/>
            <person name="Smith M.E."/>
            <person name="Bonito G."/>
            <person name="Spatafora J.W."/>
        </authorList>
    </citation>
    <scope>NUCLEOTIDE SEQUENCE [LARGE SCALE GENOMIC DNA]</scope>
    <source>
        <strain evidence="6 7">AD002</strain>
    </source>
</reference>
<evidence type="ECO:0000313" key="6">
    <source>
        <dbReference type="EMBL" id="RUS33658.1"/>
    </source>
</evidence>
<dbReference type="Pfam" id="PF14559">
    <property type="entry name" value="TPR_19"/>
    <property type="match status" value="1"/>
</dbReference>
<dbReference type="GO" id="GO:0005634">
    <property type="term" value="C:nucleus"/>
    <property type="evidence" value="ECO:0007669"/>
    <property type="project" value="TreeGrafter"/>
</dbReference>
<feature type="repeat" description="TPR" evidence="4">
    <location>
        <begin position="135"/>
        <end position="168"/>
    </location>
</feature>
<dbReference type="PANTHER" id="PTHR46035">
    <property type="entry name" value="TETRATRICOPEPTIDE REPEAT PROTEIN 4"/>
    <property type="match status" value="1"/>
</dbReference>
<dbReference type="AlphaFoldDB" id="A0A433QV74"/>
<keyword evidence="7" id="KW-1185">Reference proteome</keyword>